<evidence type="ECO:0000256" key="2">
    <source>
        <dbReference type="ARBA" id="ARBA00006751"/>
    </source>
</evidence>
<evidence type="ECO:0000256" key="3">
    <source>
        <dbReference type="ARBA" id="ARBA00011886"/>
    </source>
</evidence>
<feature type="domain" description="Nucleoside phosphorylase" evidence="7">
    <location>
        <begin position="62"/>
        <end position="294"/>
    </location>
</feature>
<dbReference type="Proteomes" id="UP000321518">
    <property type="component" value="Unassembled WGS sequence"/>
</dbReference>
<accession>A0A511KF36</accession>
<dbReference type="NCBIfam" id="NF006054">
    <property type="entry name" value="PRK08202.1"/>
    <property type="match status" value="1"/>
</dbReference>
<dbReference type="GO" id="GO:0009116">
    <property type="term" value="P:nucleoside metabolic process"/>
    <property type="evidence" value="ECO:0007669"/>
    <property type="project" value="InterPro"/>
</dbReference>
<evidence type="ECO:0000259" key="7">
    <source>
        <dbReference type="Pfam" id="PF01048"/>
    </source>
</evidence>
<dbReference type="PANTHER" id="PTHR11904:SF9">
    <property type="entry name" value="PURINE NUCLEOSIDE PHOSPHORYLASE-RELATED"/>
    <property type="match status" value="1"/>
</dbReference>
<protein>
    <recommendedName>
        <fullName evidence="3">purine-nucleoside phosphorylase</fullName>
        <ecNumber evidence="3">2.4.2.1</ecNumber>
    </recommendedName>
    <alternativeName>
        <fullName evidence="6">Inosine-guanosine phosphorylase</fullName>
    </alternativeName>
</protein>
<evidence type="ECO:0000313" key="8">
    <source>
        <dbReference type="EMBL" id="GEM08988.1"/>
    </source>
</evidence>
<dbReference type="UniPathway" id="UPA00606"/>
<dbReference type="AlphaFoldDB" id="A0A511KF36"/>
<keyword evidence="5" id="KW-0808">Transferase</keyword>
<dbReference type="EC" id="2.4.2.1" evidence="3"/>
<dbReference type="PANTHER" id="PTHR11904">
    <property type="entry name" value="METHYLTHIOADENOSINE/PURINE NUCLEOSIDE PHOSPHORYLASE"/>
    <property type="match status" value="1"/>
</dbReference>
<dbReference type="InterPro" id="IPR000845">
    <property type="entry name" value="Nucleoside_phosphorylase_d"/>
</dbReference>
<dbReference type="CDD" id="cd09009">
    <property type="entry name" value="PNP-EcPNPII_like"/>
    <property type="match status" value="1"/>
</dbReference>
<dbReference type="Gene3D" id="3.40.50.1580">
    <property type="entry name" value="Nucleoside phosphorylase domain"/>
    <property type="match status" value="1"/>
</dbReference>
<dbReference type="InterPro" id="IPR035994">
    <property type="entry name" value="Nucleoside_phosphorylase_sf"/>
</dbReference>
<comment type="caution">
    <text evidence="8">The sequence shown here is derived from an EMBL/GenBank/DDBJ whole genome shotgun (WGS) entry which is preliminary data.</text>
</comment>
<dbReference type="InterPro" id="IPR011268">
    <property type="entry name" value="Purine_phosphorylase"/>
</dbReference>
<dbReference type="Pfam" id="PF01048">
    <property type="entry name" value="PNP_UDP_1"/>
    <property type="match status" value="1"/>
</dbReference>
<comment type="similarity">
    <text evidence="2">Belongs to the PNP/MTAP phosphorylase family.</text>
</comment>
<comment type="pathway">
    <text evidence="1">Purine metabolism; purine nucleoside salvage.</text>
</comment>
<dbReference type="GO" id="GO:0005737">
    <property type="term" value="C:cytoplasm"/>
    <property type="evidence" value="ECO:0007669"/>
    <property type="project" value="TreeGrafter"/>
</dbReference>
<evidence type="ECO:0000256" key="1">
    <source>
        <dbReference type="ARBA" id="ARBA00005058"/>
    </source>
</evidence>
<reference evidence="8 9" key="1">
    <citation type="submission" date="2019-07" db="EMBL/GenBank/DDBJ databases">
        <title>Rhodotorula toruloides NBRC10032 genome sequencing.</title>
        <authorList>
            <person name="Shida Y."/>
            <person name="Takaku H."/>
            <person name="Ogasawara W."/>
            <person name="Mori K."/>
        </authorList>
    </citation>
    <scope>NUCLEOTIDE SEQUENCE [LARGE SCALE GENOMIC DNA]</scope>
    <source>
        <strain evidence="8 9">NBRC10032</strain>
    </source>
</reference>
<dbReference type="NCBIfam" id="TIGR01697">
    <property type="entry name" value="PNPH-PUNA-XAPA"/>
    <property type="match status" value="1"/>
</dbReference>
<sequence length="378" mass="40724">MASDLSYEALVPDLSALPRLADPLPSPLHSSHPIDLARLPASYYSALVSIRQRLPKELRTPKVAIVCGSGLQGLAEVLKDRVLVSYADIEGFGESTVRGHQSALAFGLLGKNRTPVVCQLGRLHAYEGHKLEDVVYPIRIMRLLGASIAILTNAAGGLNSSLLKVGSIVALVDHISLPSLTSMNPLIGTNKDQFGPRFPPMSDAYDYPLRLSLFRAAHELGLLEEGKVEETGGVVEGIYAWVAGPTYETRAEQRFLKAAGADVVGMSTVPEIVAARHAGMRVLTLSLCTNMVVATPYRLAGPVARAEHDPAFGANEGLQQRVRTAMGGALEKGEVANHQEVLDVSARRADDMRTLVERTIERVFGEDAEEHGDVVLRN</sequence>
<evidence type="ECO:0000256" key="6">
    <source>
        <dbReference type="ARBA" id="ARBA00031036"/>
    </source>
</evidence>
<name>A0A511KF36_RHOTO</name>
<evidence type="ECO:0000313" key="9">
    <source>
        <dbReference type="Proteomes" id="UP000321518"/>
    </source>
</evidence>
<proteinExistence type="inferred from homology"/>
<keyword evidence="4" id="KW-0328">Glycosyltransferase</keyword>
<gene>
    <name evidence="8" type="ORF">Rt10032_c06g3005</name>
</gene>
<organism evidence="8 9">
    <name type="scientific">Rhodotorula toruloides</name>
    <name type="common">Yeast</name>
    <name type="synonym">Rhodosporidium toruloides</name>
    <dbReference type="NCBI Taxonomy" id="5286"/>
    <lineage>
        <taxon>Eukaryota</taxon>
        <taxon>Fungi</taxon>
        <taxon>Dikarya</taxon>
        <taxon>Basidiomycota</taxon>
        <taxon>Pucciniomycotina</taxon>
        <taxon>Microbotryomycetes</taxon>
        <taxon>Sporidiobolales</taxon>
        <taxon>Sporidiobolaceae</taxon>
        <taxon>Rhodotorula</taxon>
    </lineage>
</organism>
<evidence type="ECO:0000256" key="5">
    <source>
        <dbReference type="ARBA" id="ARBA00022679"/>
    </source>
</evidence>
<dbReference type="OrthoDB" id="10261782at2759"/>
<dbReference type="EMBL" id="BJWK01000006">
    <property type="protein sequence ID" value="GEM08988.1"/>
    <property type="molecule type" value="Genomic_DNA"/>
</dbReference>
<dbReference type="SUPFAM" id="SSF53167">
    <property type="entry name" value="Purine and uridine phosphorylases"/>
    <property type="match status" value="1"/>
</dbReference>
<evidence type="ECO:0000256" key="4">
    <source>
        <dbReference type="ARBA" id="ARBA00022676"/>
    </source>
</evidence>
<dbReference type="GO" id="GO:0004731">
    <property type="term" value="F:purine-nucleoside phosphorylase activity"/>
    <property type="evidence" value="ECO:0007669"/>
    <property type="project" value="UniProtKB-EC"/>
</dbReference>